<dbReference type="InterPro" id="IPR027417">
    <property type="entry name" value="P-loop_NTPase"/>
</dbReference>
<evidence type="ECO:0000259" key="7">
    <source>
        <dbReference type="PROSITE" id="PS50893"/>
    </source>
</evidence>
<evidence type="ECO:0000256" key="6">
    <source>
        <dbReference type="SAM" id="MobiDB-lite"/>
    </source>
</evidence>
<dbReference type="OrthoDB" id="9808609at2"/>
<keyword evidence="2 8" id="KW-0067">ATP-binding</keyword>
<dbReference type="GO" id="GO:0003677">
    <property type="term" value="F:DNA binding"/>
    <property type="evidence" value="ECO:0007669"/>
    <property type="project" value="InterPro"/>
</dbReference>
<dbReference type="FunFam" id="3.40.50.300:FF:000309">
    <property type="entry name" value="ABC transporter ATP-binding protein"/>
    <property type="match status" value="1"/>
</dbReference>
<dbReference type="Pfam" id="PF16326">
    <property type="entry name" value="ABC_tran_CTD"/>
    <property type="match status" value="1"/>
</dbReference>
<dbReference type="EMBL" id="OMOJ01000003">
    <property type="protein sequence ID" value="SPF80329.1"/>
    <property type="molecule type" value="Genomic_DNA"/>
</dbReference>
<name>A0A2R8AWS5_9RHOB</name>
<dbReference type="InterPro" id="IPR017871">
    <property type="entry name" value="ABC_transporter-like_CS"/>
</dbReference>
<feature type="domain" description="ABC transporter" evidence="7">
    <location>
        <begin position="283"/>
        <end position="516"/>
    </location>
</feature>
<dbReference type="Pfam" id="PF00005">
    <property type="entry name" value="ABC_tran"/>
    <property type="match status" value="2"/>
</dbReference>
<dbReference type="SMART" id="SM00382">
    <property type="entry name" value="AAA"/>
    <property type="match status" value="2"/>
</dbReference>
<protein>
    <submittedName>
        <fullName evidence="8">ABC transporter ATP-binding protein uup</fullName>
    </submittedName>
</protein>
<sequence length="607" mass="67020">MAQAPLLQLSDIALTFGGDPVFDGLSLNVQPGDRVALVGRNGSGKSTLMKVMAGLVEPDTGERVVPPGVNVGYMEQEPDLSGYTTLGDFAAANLEPGEMYKVERAGEGLKFDPSRLVETASGGERRRAALARLMAEEPALMLLDEPTNHLDIEAIGWLEDELRSTRRAFVLISHDRRFLSELTRATLWIDRGAVRRQEQGFAAFEAWRDKTWDDEDMQRHKMDRKIKSEARWAVEGISARRKRNMGRVRALQDLRAERASIIRRQGTAAMDLAAAPKSGKKVIEAKGLSKAFGDKTIVKNFDLLVQRGDRVAFVGPNGVGKTTLIRMLMGDEAPDTGTVALGTNLLPAVFDQTRAQLDPDMSLWDSLTGDPDMRVSGKADQVLVRGVPKHVVGYLKEFLFDERQARAPVRSLSGGEKARLLLAKIMARESNLLVLDEPTNDLDVETLDLLQDLIGEYDGTVLLISHDRDFLDRTASTTIAMEGDGRAVVYAGGWSDYQTQKAETAAPSETVEKAKLAKDKPAAPEKPKAKTKGLSYTEKHRLDALPAEMERLEAEIGKLEILLSDPELFTREPVKFKKATEMLSQRQDALAAAEEEWLMLEEKAEQA</sequence>
<dbReference type="CDD" id="cd03221">
    <property type="entry name" value="ABCF_EF-3"/>
    <property type="match status" value="2"/>
</dbReference>
<dbReference type="Proteomes" id="UP000244904">
    <property type="component" value="Unassembled WGS sequence"/>
</dbReference>
<evidence type="ECO:0000256" key="3">
    <source>
        <dbReference type="ARBA" id="ARBA00049360"/>
    </source>
</evidence>
<dbReference type="InterPro" id="IPR037118">
    <property type="entry name" value="Val-tRNA_synth_C_sf"/>
</dbReference>
<dbReference type="Gene3D" id="3.40.50.300">
    <property type="entry name" value="P-loop containing nucleotide triphosphate hydrolases"/>
    <property type="match status" value="2"/>
</dbReference>
<dbReference type="SUPFAM" id="SSF52540">
    <property type="entry name" value="P-loop containing nucleoside triphosphate hydrolases"/>
    <property type="match status" value="2"/>
</dbReference>
<dbReference type="Gene3D" id="1.10.287.380">
    <property type="entry name" value="Valyl-tRNA synthetase, C-terminal domain"/>
    <property type="match status" value="1"/>
</dbReference>
<keyword evidence="9" id="KW-1185">Reference proteome</keyword>
<evidence type="ECO:0000256" key="2">
    <source>
        <dbReference type="ARBA" id="ARBA00022840"/>
    </source>
</evidence>
<dbReference type="PROSITE" id="PS50893">
    <property type="entry name" value="ABC_TRANSPORTER_2"/>
    <property type="match status" value="2"/>
</dbReference>
<evidence type="ECO:0000313" key="8">
    <source>
        <dbReference type="EMBL" id="SPF80329.1"/>
    </source>
</evidence>
<dbReference type="InterPro" id="IPR032524">
    <property type="entry name" value="ABC_tran_C"/>
</dbReference>
<evidence type="ECO:0000256" key="1">
    <source>
        <dbReference type="ARBA" id="ARBA00022741"/>
    </source>
</evidence>
<dbReference type="InterPro" id="IPR003439">
    <property type="entry name" value="ABC_transporter-like_ATP-bd"/>
</dbReference>
<evidence type="ECO:0000256" key="4">
    <source>
        <dbReference type="ARBA" id="ARBA00061478"/>
    </source>
</evidence>
<keyword evidence="5" id="KW-0175">Coiled coil</keyword>
<dbReference type="GO" id="GO:0005524">
    <property type="term" value="F:ATP binding"/>
    <property type="evidence" value="ECO:0007669"/>
    <property type="project" value="UniProtKB-KW"/>
</dbReference>
<proteinExistence type="inferred from homology"/>
<accession>A0A2R8AWS5</accession>
<gene>
    <name evidence="8" type="primary">uup</name>
    <name evidence="8" type="ORF">PRI8871_02133</name>
</gene>
<dbReference type="PROSITE" id="PS00211">
    <property type="entry name" value="ABC_TRANSPORTER_1"/>
    <property type="match status" value="1"/>
</dbReference>
<dbReference type="InterPro" id="IPR051309">
    <property type="entry name" value="ABCF_ATPase"/>
</dbReference>
<feature type="coiled-coil region" evidence="5">
    <location>
        <begin position="542"/>
        <end position="596"/>
    </location>
</feature>
<evidence type="ECO:0000256" key="5">
    <source>
        <dbReference type="SAM" id="Coils"/>
    </source>
</evidence>
<organism evidence="8 9">
    <name type="scientific">Pseudoprimorskyibacter insulae</name>
    <dbReference type="NCBI Taxonomy" id="1695997"/>
    <lineage>
        <taxon>Bacteria</taxon>
        <taxon>Pseudomonadati</taxon>
        <taxon>Pseudomonadota</taxon>
        <taxon>Alphaproteobacteria</taxon>
        <taxon>Rhodobacterales</taxon>
        <taxon>Paracoccaceae</taxon>
        <taxon>Pseudoprimorskyibacter</taxon>
    </lineage>
</organism>
<comment type="similarity">
    <text evidence="4">Belongs to the ABC transporter superfamily. ABCF family. Uup subfamily.</text>
</comment>
<evidence type="ECO:0000313" key="9">
    <source>
        <dbReference type="Proteomes" id="UP000244904"/>
    </source>
</evidence>
<dbReference type="PANTHER" id="PTHR42855">
    <property type="entry name" value="ABC TRANSPORTER ATP-BINDING SUBUNIT"/>
    <property type="match status" value="1"/>
</dbReference>
<dbReference type="RefSeq" id="WP_108886213.1">
    <property type="nucleotide sequence ID" value="NZ_OMOJ01000003.1"/>
</dbReference>
<reference evidence="9" key="1">
    <citation type="submission" date="2018-03" db="EMBL/GenBank/DDBJ databases">
        <authorList>
            <person name="Rodrigo-Torres L."/>
            <person name="Arahal R. D."/>
            <person name="Lucena T."/>
        </authorList>
    </citation>
    <scope>NUCLEOTIDE SEQUENCE [LARGE SCALE GENOMIC DNA]</scope>
    <source>
        <strain evidence="9">CECT 8871</strain>
    </source>
</reference>
<dbReference type="PANTHER" id="PTHR42855:SF1">
    <property type="entry name" value="ABC TRANSPORTER DOMAIN-CONTAINING PROTEIN"/>
    <property type="match status" value="1"/>
</dbReference>
<feature type="region of interest" description="Disordered" evidence="6">
    <location>
        <begin position="505"/>
        <end position="537"/>
    </location>
</feature>
<dbReference type="InterPro" id="IPR003593">
    <property type="entry name" value="AAA+_ATPase"/>
</dbReference>
<feature type="domain" description="ABC transporter" evidence="7">
    <location>
        <begin position="7"/>
        <end position="216"/>
    </location>
</feature>
<dbReference type="AlphaFoldDB" id="A0A2R8AWS5"/>
<comment type="catalytic activity">
    <reaction evidence="3">
        <text>ATP + H2O = ADP + phosphate + H(+)</text>
        <dbReference type="Rhea" id="RHEA:13065"/>
        <dbReference type="ChEBI" id="CHEBI:15377"/>
        <dbReference type="ChEBI" id="CHEBI:15378"/>
        <dbReference type="ChEBI" id="CHEBI:30616"/>
        <dbReference type="ChEBI" id="CHEBI:43474"/>
        <dbReference type="ChEBI" id="CHEBI:456216"/>
    </reaction>
</comment>
<feature type="compositionally biased region" description="Basic and acidic residues" evidence="6">
    <location>
        <begin position="510"/>
        <end position="528"/>
    </location>
</feature>
<dbReference type="GO" id="GO:0016887">
    <property type="term" value="F:ATP hydrolysis activity"/>
    <property type="evidence" value="ECO:0007669"/>
    <property type="project" value="InterPro"/>
</dbReference>
<keyword evidence="1" id="KW-0547">Nucleotide-binding</keyword>